<feature type="binding site" evidence="11">
    <location>
        <begin position="257"/>
        <end position="260"/>
    </location>
    <ligand>
        <name>NADP(+)</name>
        <dbReference type="ChEBI" id="CHEBI:58349"/>
    </ligand>
</feature>
<dbReference type="PRINTS" id="PR00419">
    <property type="entry name" value="ADXRDTASE"/>
</dbReference>
<dbReference type="PANTHER" id="PTHR48467">
    <property type="entry name" value="GLUTAMATE SYNTHASE 1 [NADH], CHLOROPLASTIC-LIKE"/>
    <property type="match status" value="1"/>
</dbReference>
<keyword evidence="5 10" id="KW-0274">FAD</keyword>
<dbReference type="InterPro" id="IPR036188">
    <property type="entry name" value="FAD/NAD-bd_sf"/>
</dbReference>
<dbReference type="OrthoDB" id="289202at2"/>
<name>A0A402CD65_RHOWR</name>
<evidence type="ECO:0000313" key="14">
    <source>
        <dbReference type="Proteomes" id="UP000287519"/>
    </source>
</evidence>
<keyword evidence="9" id="KW-0411">Iron-sulfur</keyword>
<proteinExistence type="inferred from homology"/>
<feature type="binding site" evidence="11">
    <location>
        <position position="313"/>
    </location>
    <ligand>
        <name>NADP(+)</name>
        <dbReference type="ChEBI" id="CHEBI:58349"/>
    </ligand>
</feature>
<feature type="binding site" evidence="10">
    <location>
        <position position="120"/>
    </location>
    <ligand>
        <name>FAD</name>
        <dbReference type="ChEBI" id="CHEBI:57692"/>
    </ligand>
</feature>
<keyword evidence="3" id="KW-0285">Flavoprotein</keyword>
<dbReference type="PROSITE" id="PS00198">
    <property type="entry name" value="4FE4S_FER_1"/>
    <property type="match status" value="1"/>
</dbReference>
<comment type="cofactor">
    <cofactor evidence="1 10">
        <name>FAD</name>
        <dbReference type="ChEBI" id="CHEBI:57692"/>
    </cofactor>
</comment>
<keyword evidence="6 11" id="KW-0521">NADP</keyword>
<keyword evidence="8" id="KW-0408">Iron</keyword>
<reference evidence="13 14" key="1">
    <citation type="submission" date="2018-11" db="EMBL/GenBank/DDBJ databases">
        <title>Microbial catabolism of amino acid.</title>
        <authorList>
            <person name="Hibi M."/>
            <person name="Ogawa J."/>
        </authorList>
    </citation>
    <scope>NUCLEOTIDE SEQUENCE [LARGE SCALE GENOMIC DNA]</scope>
    <source>
        <strain evidence="13 14">C31-06</strain>
    </source>
</reference>
<feature type="binding site" evidence="10">
    <location>
        <position position="186"/>
    </location>
    <ligand>
        <name>FAD</name>
        <dbReference type="ChEBI" id="CHEBI:57692"/>
    </ligand>
</feature>
<feature type="binding site" evidence="10">
    <location>
        <position position="142"/>
    </location>
    <ligand>
        <name>FAD</name>
        <dbReference type="ChEBI" id="CHEBI:57692"/>
    </ligand>
</feature>
<feature type="domain" description="4Fe-4S ferredoxin-type" evidence="12">
    <location>
        <begin position="37"/>
        <end position="66"/>
    </location>
</feature>
<keyword evidence="4" id="KW-0479">Metal-binding</keyword>
<evidence type="ECO:0000256" key="5">
    <source>
        <dbReference type="ARBA" id="ARBA00022827"/>
    </source>
</evidence>
<dbReference type="Gene3D" id="3.50.50.60">
    <property type="entry name" value="FAD/NAD(P)-binding domain"/>
    <property type="match status" value="1"/>
</dbReference>
<organism evidence="13 14">
    <name type="scientific">Rhodococcus wratislaviensis</name>
    <name type="common">Tsukamurella wratislaviensis</name>
    <dbReference type="NCBI Taxonomy" id="44752"/>
    <lineage>
        <taxon>Bacteria</taxon>
        <taxon>Bacillati</taxon>
        <taxon>Actinomycetota</taxon>
        <taxon>Actinomycetes</taxon>
        <taxon>Mycobacteriales</taxon>
        <taxon>Nocardiaceae</taxon>
        <taxon>Rhodococcus</taxon>
    </lineage>
</organism>
<feature type="binding site" evidence="11">
    <location>
        <begin position="301"/>
        <end position="302"/>
    </location>
    <ligand>
        <name>NADP(+)</name>
        <dbReference type="ChEBI" id="CHEBI:58349"/>
    </ligand>
</feature>
<dbReference type="InterPro" id="IPR017900">
    <property type="entry name" value="4Fe4S_Fe_S_CS"/>
</dbReference>
<dbReference type="PIRSF" id="PIRSF000362">
    <property type="entry name" value="FNR"/>
    <property type="match status" value="1"/>
</dbReference>
<dbReference type="Proteomes" id="UP000287519">
    <property type="component" value="Unassembled WGS sequence"/>
</dbReference>
<evidence type="ECO:0000256" key="4">
    <source>
        <dbReference type="ARBA" id="ARBA00022723"/>
    </source>
</evidence>
<keyword evidence="7" id="KW-0560">Oxidoreductase</keyword>
<evidence type="ECO:0000259" key="12">
    <source>
        <dbReference type="PROSITE" id="PS51379"/>
    </source>
</evidence>
<dbReference type="Gene3D" id="3.30.70.20">
    <property type="match status" value="1"/>
</dbReference>
<gene>
    <name evidence="13" type="ORF">Rhow_005205</name>
</gene>
<comment type="similarity">
    <text evidence="2">Belongs to the ferredoxin--NADP reductase type 1 family.</text>
</comment>
<dbReference type="GO" id="GO:0046872">
    <property type="term" value="F:metal ion binding"/>
    <property type="evidence" value="ECO:0007669"/>
    <property type="project" value="UniProtKB-KW"/>
</dbReference>
<feature type="binding site" evidence="10">
    <location>
        <position position="467"/>
    </location>
    <ligand>
        <name>FAD</name>
        <dbReference type="ChEBI" id="CHEBI:57692"/>
    </ligand>
</feature>
<accession>A0A402CD65</accession>
<feature type="binding site" evidence="10">
    <location>
        <position position="150"/>
    </location>
    <ligand>
        <name>FAD</name>
        <dbReference type="ChEBI" id="CHEBI:57692"/>
    </ligand>
</feature>
<dbReference type="SUPFAM" id="SSF51971">
    <property type="entry name" value="Nucleotide-binding domain"/>
    <property type="match status" value="2"/>
</dbReference>
<dbReference type="Gene3D" id="3.40.50.720">
    <property type="entry name" value="NAD(P)-binding Rossmann-like Domain"/>
    <property type="match status" value="1"/>
</dbReference>
<evidence type="ECO:0000256" key="2">
    <source>
        <dbReference type="ARBA" id="ARBA00008312"/>
    </source>
</evidence>
<comment type="caution">
    <text evidence="13">The sequence shown here is derived from an EMBL/GenBank/DDBJ whole genome shotgun (WGS) entry which is preliminary data.</text>
</comment>
<dbReference type="Pfam" id="PF00037">
    <property type="entry name" value="Fer4"/>
    <property type="match status" value="1"/>
</dbReference>
<dbReference type="EMBL" id="BHYM01000045">
    <property type="protein sequence ID" value="GCE41546.1"/>
    <property type="molecule type" value="Genomic_DNA"/>
</dbReference>
<evidence type="ECO:0000256" key="10">
    <source>
        <dbReference type="PIRSR" id="PIRSR000362-1"/>
    </source>
</evidence>
<dbReference type="AlphaFoldDB" id="A0A402CD65"/>
<dbReference type="PROSITE" id="PS51379">
    <property type="entry name" value="4FE4S_FER_2"/>
    <property type="match status" value="1"/>
</dbReference>
<dbReference type="CDD" id="cd04410">
    <property type="entry name" value="DMSOR_beta-like"/>
    <property type="match status" value="1"/>
</dbReference>
<dbReference type="GO" id="GO:0051536">
    <property type="term" value="F:iron-sulfur cluster binding"/>
    <property type="evidence" value="ECO:0007669"/>
    <property type="project" value="UniProtKB-KW"/>
</dbReference>
<evidence type="ECO:0000256" key="11">
    <source>
        <dbReference type="PIRSR" id="PIRSR000362-2"/>
    </source>
</evidence>
<evidence type="ECO:0000313" key="13">
    <source>
        <dbReference type="EMBL" id="GCE41546.1"/>
    </source>
</evidence>
<evidence type="ECO:0000256" key="8">
    <source>
        <dbReference type="ARBA" id="ARBA00023004"/>
    </source>
</evidence>
<feature type="binding site" evidence="10">
    <location>
        <begin position="474"/>
        <end position="476"/>
    </location>
    <ligand>
        <name>FAD</name>
        <dbReference type="ChEBI" id="CHEBI:57692"/>
    </ligand>
</feature>
<evidence type="ECO:0000256" key="1">
    <source>
        <dbReference type="ARBA" id="ARBA00001974"/>
    </source>
</evidence>
<dbReference type="GO" id="GO:0016491">
    <property type="term" value="F:oxidoreductase activity"/>
    <property type="evidence" value="ECO:0007669"/>
    <property type="project" value="UniProtKB-KW"/>
</dbReference>
<evidence type="ECO:0000256" key="6">
    <source>
        <dbReference type="ARBA" id="ARBA00022857"/>
    </source>
</evidence>
<keyword evidence="14" id="KW-1185">Reference proteome</keyword>
<dbReference type="SUPFAM" id="SSF54862">
    <property type="entry name" value="4Fe-4S ferredoxins"/>
    <property type="match status" value="1"/>
</dbReference>
<evidence type="ECO:0000256" key="3">
    <source>
        <dbReference type="ARBA" id="ARBA00022630"/>
    </source>
</evidence>
<dbReference type="PANTHER" id="PTHR48467:SF1">
    <property type="entry name" value="GLUTAMATE SYNTHASE 1 [NADH], CHLOROPLASTIC-LIKE"/>
    <property type="match status" value="1"/>
</dbReference>
<feature type="binding site" evidence="11">
    <location>
        <position position="474"/>
    </location>
    <ligand>
        <name>NADP(+)</name>
        <dbReference type="ChEBI" id="CHEBI:58349"/>
    </ligand>
</feature>
<evidence type="ECO:0000256" key="7">
    <source>
        <dbReference type="ARBA" id="ARBA00023002"/>
    </source>
</evidence>
<dbReference type="InterPro" id="IPR017896">
    <property type="entry name" value="4Fe4S_Fe-S-bd"/>
</dbReference>
<dbReference type="InterPro" id="IPR055275">
    <property type="entry name" value="Ferredox_Rdtase"/>
</dbReference>
<sequence length="561" mass="59821">MTYVVTQPCCNDASCVAVCPVNCIHPTPDEADYSRTEMLYIDPNTCIDCGACADACPIDAIVPDYDLEEGTERYLEINADYFEDPKNREYPSAAAVQQRPVVGVTDATPLRVAIIGTGPAACYAGEEVLGSGAPGVEMHFFERLPTPWGLVRFGVAPDHQQTKSVTDAFARIGARRGTHFHLNVEIGKHLTHEELLAHFHAVIYAVGAHHDRRLGIPGEDLQGSHPASDFVSWYNGHPDGAQRSFDLSCERAVVIGNGNVALDVARILTSGLGHLARTDIADHALEALAASKISEVVVLGRRGPAQAAYTTPELLGLAAAEGIDLVVDPADVESIGATATTTPSAAAAFKSRLLDEIAATPPSGAPKRIVLRFLSSPAEIVGEDRVRALRVQRNELAESPEGGGAVRPTDRFEEIECGLVIRSIGYRGTPLAGLPFDDATGTVPNDGGRVVDPATGATIPGVYTAGWIKRGPSGSIGNNSRCAKDTVRALVEDYAQGQLPAPTLDTDALAALLAQRQPNILTYTDWKTIDQFERAAAREHQRPRIKLVDVDAMLAVARPKA</sequence>
<dbReference type="InterPro" id="IPR021163">
    <property type="entry name" value="Ferredox_Rdtase_adrenod"/>
</dbReference>
<protein>
    <submittedName>
        <fullName evidence="13">Ferredoxin / Ferredoxin--NADP(+) reductase, actinobacterial (Eukaryote-like) type</fullName>
    </submittedName>
</protein>
<evidence type="ECO:0000256" key="9">
    <source>
        <dbReference type="ARBA" id="ARBA00023014"/>
    </source>
</evidence>
<dbReference type="RefSeq" id="WP_124393618.1">
    <property type="nucleotide sequence ID" value="NZ_BHYM01000045.1"/>
</dbReference>